<dbReference type="EMBL" id="BRPK01000006">
    <property type="protein sequence ID" value="GLB39411.1"/>
    <property type="molecule type" value="Genomic_DNA"/>
</dbReference>
<protein>
    <submittedName>
        <fullName evidence="1">Uncharacterized protein</fullName>
    </submittedName>
</protein>
<evidence type="ECO:0000313" key="2">
    <source>
        <dbReference type="Proteomes" id="UP001063166"/>
    </source>
</evidence>
<keyword evidence="2" id="KW-1185">Reference proteome</keyword>
<name>A0A9P3PPI8_LYOSH</name>
<accession>A0A9P3PPI8</accession>
<proteinExistence type="predicted"/>
<dbReference type="Proteomes" id="UP001063166">
    <property type="component" value="Unassembled WGS sequence"/>
</dbReference>
<reference evidence="1" key="1">
    <citation type="submission" date="2022-07" db="EMBL/GenBank/DDBJ databases">
        <title>The genome of Lyophyllum shimeji provides insight into the initial evolution of ectomycorrhizal fungal genome.</title>
        <authorList>
            <person name="Kobayashi Y."/>
            <person name="Shibata T."/>
            <person name="Hirakawa H."/>
            <person name="Shigenobu S."/>
            <person name="Nishiyama T."/>
            <person name="Yamada A."/>
            <person name="Hasebe M."/>
            <person name="Kawaguchi M."/>
        </authorList>
    </citation>
    <scope>NUCLEOTIDE SEQUENCE</scope>
    <source>
        <strain evidence="1">AT787</strain>
    </source>
</reference>
<dbReference type="AlphaFoldDB" id="A0A9P3PPI8"/>
<evidence type="ECO:0000313" key="1">
    <source>
        <dbReference type="EMBL" id="GLB39411.1"/>
    </source>
</evidence>
<organism evidence="1 2">
    <name type="scientific">Lyophyllum shimeji</name>
    <name type="common">Hon-shimeji</name>
    <name type="synonym">Tricholoma shimeji</name>
    <dbReference type="NCBI Taxonomy" id="47721"/>
    <lineage>
        <taxon>Eukaryota</taxon>
        <taxon>Fungi</taxon>
        <taxon>Dikarya</taxon>
        <taxon>Basidiomycota</taxon>
        <taxon>Agaricomycotina</taxon>
        <taxon>Agaricomycetes</taxon>
        <taxon>Agaricomycetidae</taxon>
        <taxon>Agaricales</taxon>
        <taxon>Tricholomatineae</taxon>
        <taxon>Lyophyllaceae</taxon>
        <taxon>Lyophyllum</taxon>
    </lineage>
</organism>
<comment type="caution">
    <text evidence="1">The sequence shown here is derived from an EMBL/GenBank/DDBJ whole genome shotgun (WGS) entry which is preliminary data.</text>
</comment>
<gene>
    <name evidence="1" type="ORF">LshimejAT787_0605730</name>
</gene>
<sequence>MLAQNLLASKILGRHNVECSAQGFRSREFETSVYDTEFSATPQSVPAGTLSRTPFPFFPGPLSLKVRGNAVRKLLCASRTYVRGSFTVAIACRDEVS</sequence>